<dbReference type="AlphaFoldDB" id="S2EBA6"/>
<dbReference type="PROSITE" id="PS50157">
    <property type="entry name" value="ZINC_FINGER_C2H2_2"/>
    <property type="match status" value="1"/>
</dbReference>
<feature type="domain" description="C2H2-type" evidence="1">
    <location>
        <begin position="13"/>
        <end position="41"/>
    </location>
</feature>
<dbReference type="OrthoDB" id="2113at2157"/>
<dbReference type="Gene3D" id="3.30.160.60">
    <property type="entry name" value="Classic Zinc Finger"/>
    <property type="match status" value="1"/>
</dbReference>
<accession>S2EBA6</accession>
<dbReference type="SUPFAM" id="SSF57667">
    <property type="entry name" value="beta-beta-alpha zinc fingers"/>
    <property type="match status" value="1"/>
</dbReference>
<dbReference type="EMBL" id="AHJG01000027">
    <property type="protein sequence ID" value="EPA06631.1"/>
    <property type="molecule type" value="Genomic_DNA"/>
</dbReference>
<dbReference type="PROSITE" id="PS00028">
    <property type="entry name" value="ZINC_FINGER_C2H2_1"/>
    <property type="match status" value="1"/>
</dbReference>
<proteinExistence type="predicted"/>
<keyword evidence="3" id="KW-1185">Reference proteome</keyword>
<comment type="caution">
    <text evidence="2">The sequence shown here is derived from an EMBL/GenBank/DDBJ whole genome shotgun (WGS) entry which is preliminary data.</text>
</comment>
<gene>
    <name evidence="2" type="ORF">BG20_I1590</name>
</gene>
<evidence type="ECO:0000313" key="3">
    <source>
        <dbReference type="Proteomes" id="UP000014065"/>
    </source>
</evidence>
<evidence type="ECO:0000313" key="2">
    <source>
        <dbReference type="EMBL" id="EPA06631.1"/>
    </source>
</evidence>
<dbReference type="InterPro" id="IPR013087">
    <property type="entry name" value="Znf_C2H2_type"/>
</dbReference>
<organism evidence="2 3">
    <name type="scientific">Candidatus Nitrosarchaeum limnium BG20</name>
    <dbReference type="NCBI Taxonomy" id="859192"/>
    <lineage>
        <taxon>Archaea</taxon>
        <taxon>Nitrososphaerota</taxon>
        <taxon>Nitrososphaeria</taxon>
        <taxon>Nitrosopumilales</taxon>
        <taxon>Nitrosopumilaceae</taxon>
        <taxon>Nitrosarchaeum</taxon>
    </lineage>
</organism>
<evidence type="ECO:0000259" key="1">
    <source>
        <dbReference type="PROSITE" id="PS50157"/>
    </source>
</evidence>
<dbReference type="Proteomes" id="UP000014065">
    <property type="component" value="Unassembled WGS sequence"/>
</dbReference>
<reference evidence="2 3" key="1">
    <citation type="journal article" date="2012" name="J. Bacteriol.">
        <title>Genome Sequence of "Candidatus Nitrosoarchaeum limnia" BG20, a Low-Salinity Ammonia-Oxidizing Archaeon from the San Francisco Bay Estuary.</title>
        <authorList>
            <person name="Mosier A.C."/>
            <person name="Allen E.E."/>
            <person name="Kim M."/>
            <person name="Ferriera S."/>
            <person name="Francis C.A."/>
        </authorList>
    </citation>
    <scope>NUCLEOTIDE SEQUENCE [LARGE SCALE GENOMIC DNA]</scope>
    <source>
        <strain evidence="2 3">BG20</strain>
    </source>
</reference>
<protein>
    <recommendedName>
        <fullName evidence="1">C2H2-type domain-containing protein</fullName>
    </recommendedName>
</protein>
<dbReference type="RefSeq" id="WP_010189803.1">
    <property type="nucleotide sequence ID" value="NZ_AHJG01000027.1"/>
</dbReference>
<sequence>MKFFNKEKIIVETKCRECGMEFSETERMLRHMIKAHTKKKPSCNC</sequence>
<dbReference type="InterPro" id="IPR036236">
    <property type="entry name" value="Znf_C2H2_sf"/>
</dbReference>
<name>S2EBA6_9ARCH</name>